<feature type="transmembrane region" description="Helical" evidence="5">
    <location>
        <begin position="70"/>
        <end position="91"/>
    </location>
</feature>
<keyword evidence="3 5" id="KW-1133">Transmembrane helix</keyword>
<reference evidence="7" key="1">
    <citation type="journal article" date="2015" name="Proc. Natl. Acad. Sci. U.S.A.">
        <title>Networks of energetic and metabolic interactions define dynamics in microbial communities.</title>
        <authorList>
            <person name="Embree M."/>
            <person name="Liu J.K."/>
            <person name="Al-Bassam M.M."/>
            <person name="Zengler K."/>
        </authorList>
    </citation>
    <scope>NUCLEOTIDE SEQUENCE</scope>
</reference>
<dbReference type="Gene3D" id="2.30.30.60">
    <property type="match status" value="1"/>
</dbReference>
<evidence type="ECO:0000256" key="5">
    <source>
        <dbReference type="SAM" id="Phobius"/>
    </source>
</evidence>
<feature type="transmembrane region" description="Helical" evidence="5">
    <location>
        <begin position="97"/>
        <end position="115"/>
    </location>
</feature>
<gene>
    <name evidence="7" type="ORF">ASZ90_010621</name>
</gene>
<evidence type="ECO:0000256" key="3">
    <source>
        <dbReference type="ARBA" id="ARBA00022989"/>
    </source>
</evidence>
<dbReference type="GO" id="GO:0055085">
    <property type="term" value="P:transmembrane transport"/>
    <property type="evidence" value="ECO:0007669"/>
    <property type="project" value="InterPro"/>
</dbReference>
<evidence type="ECO:0000259" key="6">
    <source>
        <dbReference type="Pfam" id="PF00924"/>
    </source>
</evidence>
<name>A0A0W8FH72_9ZZZZ</name>
<evidence type="ECO:0000313" key="7">
    <source>
        <dbReference type="EMBL" id="KUG19651.1"/>
    </source>
</evidence>
<dbReference type="SUPFAM" id="SSF50182">
    <property type="entry name" value="Sm-like ribonucleoproteins"/>
    <property type="match status" value="1"/>
</dbReference>
<dbReference type="Pfam" id="PF00924">
    <property type="entry name" value="MS_channel_2nd"/>
    <property type="match status" value="1"/>
</dbReference>
<feature type="domain" description="Mechanosensitive ion channel MscS" evidence="6">
    <location>
        <begin position="113"/>
        <end position="190"/>
    </location>
</feature>
<comment type="subcellular location">
    <subcellularLocation>
        <location evidence="1">Membrane</location>
    </subcellularLocation>
</comment>
<dbReference type="AlphaFoldDB" id="A0A0W8FH72"/>
<evidence type="ECO:0000256" key="1">
    <source>
        <dbReference type="ARBA" id="ARBA00004370"/>
    </source>
</evidence>
<accession>A0A0W8FH72</accession>
<proteinExistence type="predicted"/>
<comment type="caution">
    <text evidence="7">The sequence shown here is derived from an EMBL/GenBank/DDBJ whole genome shotgun (WGS) entry which is preliminary data.</text>
</comment>
<dbReference type="EMBL" id="LNQE01001267">
    <property type="protein sequence ID" value="KUG19651.1"/>
    <property type="molecule type" value="Genomic_DNA"/>
</dbReference>
<keyword evidence="2 5" id="KW-0812">Transmembrane</keyword>
<dbReference type="InterPro" id="IPR010920">
    <property type="entry name" value="LSM_dom_sf"/>
</dbReference>
<dbReference type="Gene3D" id="1.10.287.1260">
    <property type="match status" value="1"/>
</dbReference>
<protein>
    <recommendedName>
        <fullName evidence="6">Mechanosensitive ion channel MscS domain-containing protein</fullName>
    </recommendedName>
</protein>
<evidence type="ECO:0000256" key="4">
    <source>
        <dbReference type="ARBA" id="ARBA00023136"/>
    </source>
</evidence>
<dbReference type="PANTHER" id="PTHR30566">
    <property type="entry name" value="YNAI-RELATED MECHANOSENSITIVE ION CHANNEL"/>
    <property type="match status" value="1"/>
</dbReference>
<organism evidence="7">
    <name type="scientific">hydrocarbon metagenome</name>
    <dbReference type="NCBI Taxonomy" id="938273"/>
    <lineage>
        <taxon>unclassified sequences</taxon>
        <taxon>metagenomes</taxon>
        <taxon>ecological metagenomes</taxon>
    </lineage>
</organism>
<dbReference type="GO" id="GO:0016020">
    <property type="term" value="C:membrane"/>
    <property type="evidence" value="ECO:0007669"/>
    <property type="project" value="UniProtKB-SubCell"/>
</dbReference>
<dbReference type="PANTHER" id="PTHR30566:SF5">
    <property type="entry name" value="MECHANOSENSITIVE ION CHANNEL PROTEIN 1, MITOCHONDRIAL-RELATED"/>
    <property type="match status" value="1"/>
</dbReference>
<sequence length="316" mass="35463">MATRLRSLLTLVLLAAVTASFWLADMVYPDIALQLFFVSFLAVTVVYALFFVIGGLALRRIAEERARYSFRRIVSILQAAVMAVILLRLWIETDVIFVAYGIIGAGIAIALQDLFKNFVGGILIIVTGAYRIGDRIEVDGTEGDVMDIGILNTTLLEIHAHGVKGDQPTGRITLVPNGSVISSHIYNFTKAHTFTWDEIHIPITYDSDWKKAITLFLEVAGRETAAITARSEHEIENLGERYYLPKKVVEPSIYLTITDNWISLDLRYVAEAKLRRVRRDELTRRLMEAIEQTDGITIASETIDVQVAAKPERRTH</sequence>
<dbReference type="InterPro" id="IPR006685">
    <property type="entry name" value="MscS_channel_2nd"/>
</dbReference>
<feature type="transmembrane region" description="Helical" evidence="5">
    <location>
        <begin position="33"/>
        <end position="58"/>
    </location>
</feature>
<dbReference type="InterPro" id="IPR023408">
    <property type="entry name" value="MscS_beta-dom_sf"/>
</dbReference>
<keyword evidence="4 5" id="KW-0472">Membrane</keyword>
<evidence type="ECO:0000256" key="2">
    <source>
        <dbReference type="ARBA" id="ARBA00022692"/>
    </source>
</evidence>